<evidence type="ECO:0000313" key="3">
    <source>
        <dbReference type="Proteomes" id="UP000199317"/>
    </source>
</evidence>
<protein>
    <submittedName>
        <fullName evidence="2">Uncharacterized protein</fullName>
    </submittedName>
</protein>
<sequence length="58" mass="6710">MLLFRGLFFFLLLLAVVSFVFYAATGQPRFKRFGIVIVKWTVLSAFAFFAVLALERFL</sequence>
<organism evidence="2 3">
    <name type="scientific">Paracidovorax cattleyae</name>
    <dbReference type="NCBI Taxonomy" id="80868"/>
    <lineage>
        <taxon>Bacteria</taxon>
        <taxon>Pseudomonadati</taxon>
        <taxon>Pseudomonadota</taxon>
        <taxon>Betaproteobacteria</taxon>
        <taxon>Burkholderiales</taxon>
        <taxon>Comamonadaceae</taxon>
        <taxon>Paracidovorax</taxon>
    </lineage>
</organism>
<keyword evidence="3" id="KW-1185">Reference proteome</keyword>
<feature type="transmembrane region" description="Helical" evidence="1">
    <location>
        <begin position="33"/>
        <end position="54"/>
    </location>
</feature>
<keyword evidence="1" id="KW-0812">Transmembrane</keyword>
<proteinExistence type="predicted"/>
<reference evidence="3" key="1">
    <citation type="submission" date="2016-10" db="EMBL/GenBank/DDBJ databases">
        <authorList>
            <person name="Varghese N."/>
            <person name="Submissions S."/>
        </authorList>
    </citation>
    <scope>NUCLEOTIDE SEQUENCE [LARGE SCALE GENOMIC DNA]</scope>
    <source>
        <strain evidence="3">DSM 17101</strain>
    </source>
</reference>
<accession>A0A1H0UJF7</accession>
<evidence type="ECO:0000256" key="1">
    <source>
        <dbReference type="SAM" id="Phobius"/>
    </source>
</evidence>
<evidence type="ECO:0000313" key="2">
    <source>
        <dbReference type="EMBL" id="SDP66233.1"/>
    </source>
</evidence>
<dbReference type="Proteomes" id="UP000199317">
    <property type="component" value="Unassembled WGS sequence"/>
</dbReference>
<dbReference type="EMBL" id="FNJL01000020">
    <property type="protein sequence ID" value="SDP66233.1"/>
    <property type="molecule type" value="Genomic_DNA"/>
</dbReference>
<name>A0A1H0UJF7_9BURK</name>
<gene>
    <name evidence="2" type="ORF">SAMN04489708_12040</name>
</gene>
<keyword evidence="1" id="KW-1133">Transmembrane helix</keyword>
<dbReference type="AlphaFoldDB" id="A0A1H0UJF7"/>
<keyword evidence="1" id="KW-0472">Membrane</keyword>
<dbReference type="RefSeq" id="WP_167361279.1">
    <property type="nucleotide sequence ID" value="NZ_CP028290.1"/>
</dbReference>